<sequence>MLLIVLVEFVHTIYGQHVAESLPQHLPHSTVLYRGSPQTHYGASQPDYYPQQNVIIKPVWLPEYPASQELLIPRRHHSRGSSSDNDSNDCPRVITSCKSSRSSLCFEPEITYHKDRCKKAFVSCDKYGEEALLVTNTGDILSDRSGVSRTIKCRNGRWSTTNIYGDHVRFRGLRCIQ</sequence>
<reference evidence="3" key="2">
    <citation type="journal article" date="2016" name="Sci. Rep.">
        <title>Dictyocaulus viviparus genome, variome and transcriptome elucidate lungworm biology and support future intervention.</title>
        <authorList>
            <person name="McNulty S.N."/>
            <person name="Strube C."/>
            <person name="Rosa B.A."/>
            <person name="Martin J.C."/>
            <person name="Tyagi R."/>
            <person name="Choi Y.J."/>
            <person name="Wang Q."/>
            <person name="Hallsworth Pepin K."/>
            <person name="Zhang X."/>
            <person name="Ozersky P."/>
            <person name="Wilson R.K."/>
            <person name="Sternberg P.W."/>
            <person name="Gasser R.B."/>
            <person name="Mitreva M."/>
        </authorList>
    </citation>
    <scope>NUCLEOTIDE SEQUENCE [LARGE SCALE GENOMIC DNA]</scope>
    <source>
        <strain evidence="3">HannoverDv2000</strain>
    </source>
</reference>
<feature type="signal peptide" evidence="1">
    <location>
        <begin position="1"/>
        <end position="15"/>
    </location>
</feature>
<evidence type="ECO:0008006" key="4">
    <source>
        <dbReference type="Google" id="ProtNLM"/>
    </source>
</evidence>
<evidence type="ECO:0000313" key="3">
    <source>
        <dbReference type="Proteomes" id="UP000053766"/>
    </source>
</evidence>
<dbReference type="STRING" id="29172.A0A0D8X6Z6"/>
<organism evidence="2 3">
    <name type="scientific">Dictyocaulus viviparus</name>
    <name type="common">Bovine lungworm</name>
    <dbReference type="NCBI Taxonomy" id="29172"/>
    <lineage>
        <taxon>Eukaryota</taxon>
        <taxon>Metazoa</taxon>
        <taxon>Ecdysozoa</taxon>
        <taxon>Nematoda</taxon>
        <taxon>Chromadorea</taxon>
        <taxon>Rhabditida</taxon>
        <taxon>Rhabditina</taxon>
        <taxon>Rhabditomorpha</taxon>
        <taxon>Strongyloidea</taxon>
        <taxon>Metastrongylidae</taxon>
        <taxon>Dictyocaulus</taxon>
    </lineage>
</organism>
<dbReference type="AlphaFoldDB" id="A0A0D8X6Z6"/>
<protein>
    <recommendedName>
        <fullName evidence="4">Sushi domain-containing protein</fullName>
    </recommendedName>
</protein>
<dbReference type="Proteomes" id="UP000053766">
    <property type="component" value="Unassembled WGS sequence"/>
</dbReference>
<proteinExistence type="predicted"/>
<evidence type="ECO:0000256" key="1">
    <source>
        <dbReference type="SAM" id="SignalP"/>
    </source>
</evidence>
<reference evidence="2 3" key="1">
    <citation type="submission" date="2013-11" db="EMBL/GenBank/DDBJ databases">
        <title>Draft genome of the bovine lungworm Dictyocaulus viviparus.</title>
        <authorList>
            <person name="Mitreva M."/>
        </authorList>
    </citation>
    <scope>NUCLEOTIDE SEQUENCE [LARGE SCALE GENOMIC DNA]</scope>
    <source>
        <strain evidence="2 3">HannoverDv2000</strain>
    </source>
</reference>
<gene>
    <name evidence="2" type="ORF">DICVIV_13749</name>
</gene>
<keyword evidence="3" id="KW-1185">Reference proteome</keyword>
<name>A0A0D8X6Z6_DICVI</name>
<keyword evidence="1" id="KW-0732">Signal</keyword>
<feature type="chain" id="PRO_5012113475" description="Sushi domain-containing protein" evidence="1">
    <location>
        <begin position="16"/>
        <end position="177"/>
    </location>
</feature>
<evidence type="ECO:0000313" key="2">
    <source>
        <dbReference type="EMBL" id="KJH40310.1"/>
    </source>
</evidence>
<accession>A0A0D8X6Z6</accession>
<dbReference type="EMBL" id="KN717389">
    <property type="protein sequence ID" value="KJH40310.1"/>
    <property type="molecule type" value="Genomic_DNA"/>
</dbReference>